<organism evidence="2 3">
    <name type="scientific">Pectobacterium brasiliense</name>
    <dbReference type="NCBI Taxonomy" id="180957"/>
    <lineage>
        <taxon>Bacteria</taxon>
        <taxon>Pseudomonadati</taxon>
        <taxon>Pseudomonadota</taxon>
        <taxon>Gammaproteobacteria</taxon>
        <taxon>Enterobacterales</taxon>
        <taxon>Pectobacteriaceae</taxon>
        <taxon>Pectobacterium</taxon>
    </lineage>
</organism>
<gene>
    <name evidence="2" type="ORF">KU74_00430</name>
</gene>
<sequence length="125" mass="13486">MSHIIRCIALILLFAPHSVQAEKLAGRIDPFQPLAASRCLPSATLPAWQLKGVIGSGDRWTGWLAQPEAGWLRLTRGETIPPGNWVVSQLDKSGAQLVPTAHETGCDGLPENLLLISPFITKAVE</sequence>
<dbReference type="OrthoDB" id="6434111at2"/>
<dbReference type="InterPro" id="IPR019684">
    <property type="entry name" value="HofP"/>
</dbReference>
<evidence type="ECO:0000313" key="3">
    <source>
        <dbReference type="Proteomes" id="UP000029435"/>
    </source>
</evidence>
<proteinExistence type="predicted"/>
<dbReference type="RefSeq" id="WP_039311412.1">
    <property type="nucleotide sequence ID" value="NZ_JQOD01000001.1"/>
</dbReference>
<dbReference type="EMBL" id="JQOD01000001">
    <property type="protein sequence ID" value="KGA34965.1"/>
    <property type="molecule type" value="Genomic_DNA"/>
</dbReference>
<dbReference type="STRING" id="180957.B5S52_01775"/>
<evidence type="ECO:0000256" key="1">
    <source>
        <dbReference type="SAM" id="SignalP"/>
    </source>
</evidence>
<feature type="chain" id="PRO_5005632636" evidence="1">
    <location>
        <begin position="22"/>
        <end position="125"/>
    </location>
</feature>
<dbReference type="Pfam" id="PF10748">
    <property type="entry name" value="HofP"/>
    <property type="match status" value="1"/>
</dbReference>
<accession>A0A0M2F3P7</accession>
<evidence type="ECO:0000313" key="2">
    <source>
        <dbReference type="EMBL" id="KGA34965.1"/>
    </source>
</evidence>
<keyword evidence="1" id="KW-0732">Signal</keyword>
<reference evidence="2 3" key="1">
    <citation type="submission" date="2014-08" db="EMBL/GenBank/DDBJ databases">
        <title>Genome sequences of NCPPB Pectobacterium isolates.</title>
        <authorList>
            <person name="Glover R.H."/>
            <person name="Sapp M."/>
            <person name="Elphinstone J."/>
        </authorList>
    </citation>
    <scope>NUCLEOTIDE SEQUENCE [LARGE SCALE GENOMIC DNA]</scope>
    <source>
        <strain evidence="2 3">LMG 21372</strain>
    </source>
</reference>
<comment type="caution">
    <text evidence="2">The sequence shown here is derived from an EMBL/GenBank/DDBJ whole genome shotgun (WGS) entry which is preliminary data.</text>
</comment>
<feature type="signal peptide" evidence="1">
    <location>
        <begin position="1"/>
        <end position="21"/>
    </location>
</feature>
<name>A0A0M2F3P7_9GAMM</name>
<protein>
    <submittedName>
        <fullName evidence="2">HofP</fullName>
    </submittedName>
</protein>
<dbReference type="Proteomes" id="UP000029435">
    <property type="component" value="Unassembled WGS sequence"/>
</dbReference>
<dbReference type="AlphaFoldDB" id="A0A0M2F3P7"/>